<dbReference type="SUPFAM" id="SSF47203">
    <property type="entry name" value="Acyl-CoA dehydrogenase C-terminal domain-like"/>
    <property type="match status" value="1"/>
</dbReference>
<dbReference type="PANTHER" id="PTHR48083:SF13">
    <property type="entry name" value="ACYL-COA DEHYDROGENASE FAMILY MEMBER 11"/>
    <property type="match status" value="1"/>
</dbReference>
<gene>
    <name evidence="10" type="ORF">N5K24_10130</name>
</gene>
<dbReference type="InterPro" id="IPR006091">
    <property type="entry name" value="Acyl-CoA_Oxase/DH_mid-dom"/>
</dbReference>
<dbReference type="InterPro" id="IPR050741">
    <property type="entry name" value="Acyl-CoA_dehydrogenase"/>
</dbReference>
<accession>A0AA42W8T3</accession>
<reference evidence="10" key="1">
    <citation type="submission" date="2022-09" db="EMBL/GenBank/DDBJ databases">
        <title>Intensive care unit water sources are persistently colonized with multi-drug resistant bacteria and are the site of extensive horizontal gene transfer of antibiotic resistance genes.</title>
        <authorList>
            <person name="Diorio-Toth L."/>
        </authorList>
    </citation>
    <scope>NUCLEOTIDE SEQUENCE</scope>
    <source>
        <strain evidence="10">GD03676</strain>
    </source>
</reference>
<dbReference type="Pfam" id="PF02771">
    <property type="entry name" value="Acyl-CoA_dh_N"/>
    <property type="match status" value="1"/>
</dbReference>
<dbReference type="Gene3D" id="1.20.140.10">
    <property type="entry name" value="Butyryl-CoA Dehydrogenase, subunit A, domain 3"/>
    <property type="match status" value="1"/>
</dbReference>
<dbReference type="Proteomes" id="UP001161276">
    <property type="component" value="Unassembled WGS sequence"/>
</dbReference>
<dbReference type="PANTHER" id="PTHR48083">
    <property type="entry name" value="MEDIUM-CHAIN SPECIFIC ACYL-COA DEHYDROGENASE, MITOCHONDRIAL-RELATED"/>
    <property type="match status" value="1"/>
</dbReference>
<protein>
    <submittedName>
        <fullName evidence="10">Acyl-CoA dehydrogenase family protein</fullName>
    </submittedName>
</protein>
<name>A0AA42W8T3_9BURK</name>
<dbReference type="RefSeq" id="WP_280026664.1">
    <property type="nucleotide sequence ID" value="NZ_JAOCKG010000003.1"/>
</dbReference>
<dbReference type="InterPro" id="IPR009100">
    <property type="entry name" value="AcylCoA_DH/oxidase_NM_dom_sf"/>
</dbReference>
<dbReference type="CDD" id="cd00567">
    <property type="entry name" value="ACAD"/>
    <property type="match status" value="1"/>
</dbReference>
<dbReference type="Gene3D" id="2.40.110.10">
    <property type="entry name" value="Butyryl-CoA Dehydrogenase, subunit A, domain 2"/>
    <property type="match status" value="1"/>
</dbReference>
<dbReference type="GO" id="GO:0050660">
    <property type="term" value="F:flavin adenine dinucleotide binding"/>
    <property type="evidence" value="ECO:0007669"/>
    <property type="project" value="InterPro"/>
</dbReference>
<evidence type="ECO:0000259" key="7">
    <source>
        <dbReference type="Pfam" id="PF00441"/>
    </source>
</evidence>
<dbReference type="GO" id="GO:0003995">
    <property type="term" value="F:acyl-CoA dehydrogenase activity"/>
    <property type="evidence" value="ECO:0007669"/>
    <property type="project" value="TreeGrafter"/>
</dbReference>
<dbReference type="Gene3D" id="1.10.540.10">
    <property type="entry name" value="Acyl-CoA dehydrogenase/oxidase, N-terminal domain"/>
    <property type="match status" value="1"/>
</dbReference>
<organism evidence="10 11">
    <name type="scientific">Achromobacter marplatensis</name>
    <dbReference type="NCBI Taxonomy" id="470868"/>
    <lineage>
        <taxon>Bacteria</taxon>
        <taxon>Pseudomonadati</taxon>
        <taxon>Pseudomonadota</taxon>
        <taxon>Betaproteobacteria</taxon>
        <taxon>Burkholderiales</taxon>
        <taxon>Alcaligenaceae</taxon>
        <taxon>Achromobacter</taxon>
    </lineage>
</organism>
<evidence type="ECO:0000259" key="9">
    <source>
        <dbReference type="Pfam" id="PF02771"/>
    </source>
</evidence>
<proteinExistence type="inferred from homology"/>
<comment type="caution">
    <text evidence="10">The sequence shown here is derived from an EMBL/GenBank/DDBJ whole genome shotgun (WGS) entry which is preliminary data.</text>
</comment>
<keyword evidence="4" id="KW-0285">Flavoprotein</keyword>
<evidence type="ECO:0000313" key="10">
    <source>
        <dbReference type="EMBL" id="MDH2050758.1"/>
    </source>
</evidence>
<keyword evidence="6" id="KW-0560">Oxidoreductase</keyword>
<evidence type="ECO:0000256" key="2">
    <source>
        <dbReference type="ARBA" id="ARBA00009347"/>
    </source>
</evidence>
<evidence type="ECO:0000313" key="11">
    <source>
        <dbReference type="Proteomes" id="UP001161276"/>
    </source>
</evidence>
<dbReference type="Pfam" id="PF00441">
    <property type="entry name" value="Acyl-CoA_dh_1"/>
    <property type="match status" value="1"/>
</dbReference>
<dbReference type="SUPFAM" id="SSF56645">
    <property type="entry name" value="Acyl-CoA dehydrogenase NM domain-like"/>
    <property type="match status" value="1"/>
</dbReference>
<evidence type="ECO:0000256" key="1">
    <source>
        <dbReference type="ARBA" id="ARBA00001974"/>
    </source>
</evidence>
<feature type="domain" description="Acyl-CoA dehydrogenase/oxidase N-terminal" evidence="9">
    <location>
        <begin position="22"/>
        <end position="135"/>
    </location>
</feature>
<keyword evidence="5" id="KW-0274">FAD</keyword>
<comment type="similarity">
    <text evidence="2">Belongs to the acyl-CoA dehydrogenase family.</text>
</comment>
<evidence type="ECO:0000256" key="3">
    <source>
        <dbReference type="ARBA" id="ARBA00011738"/>
    </source>
</evidence>
<dbReference type="EMBL" id="JAOCKG010000003">
    <property type="protein sequence ID" value="MDH2050758.1"/>
    <property type="molecule type" value="Genomic_DNA"/>
</dbReference>
<dbReference type="InterPro" id="IPR009075">
    <property type="entry name" value="AcylCo_DH/oxidase_C"/>
</dbReference>
<evidence type="ECO:0000256" key="5">
    <source>
        <dbReference type="ARBA" id="ARBA00022827"/>
    </source>
</evidence>
<dbReference type="InterPro" id="IPR037069">
    <property type="entry name" value="AcylCoA_DH/ox_N_sf"/>
</dbReference>
<dbReference type="GO" id="GO:0005737">
    <property type="term" value="C:cytoplasm"/>
    <property type="evidence" value="ECO:0007669"/>
    <property type="project" value="TreeGrafter"/>
</dbReference>
<dbReference type="InterPro" id="IPR046373">
    <property type="entry name" value="Acyl-CoA_Oxase/DH_mid-dom_sf"/>
</dbReference>
<dbReference type="Pfam" id="PF02770">
    <property type="entry name" value="Acyl-CoA_dh_M"/>
    <property type="match status" value="1"/>
</dbReference>
<evidence type="ECO:0000259" key="8">
    <source>
        <dbReference type="Pfam" id="PF02770"/>
    </source>
</evidence>
<evidence type="ECO:0000256" key="6">
    <source>
        <dbReference type="ARBA" id="ARBA00023002"/>
    </source>
</evidence>
<feature type="domain" description="Acyl-CoA oxidase/dehydrogenase middle" evidence="8">
    <location>
        <begin position="139"/>
        <end position="231"/>
    </location>
</feature>
<comment type="subunit">
    <text evidence="3">Homodimer.</text>
</comment>
<dbReference type="AlphaFoldDB" id="A0AA42W8T3"/>
<dbReference type="InterPro" id="IPR036250">
    <property type="entry name" value="AcylCo_DH-like_C"/>
</dbReference>
<comment type="cofactor">
    <cofactor evidence="1">
        <name>FAD</name>
        <dbReference type="ChEBI" id="CHEBI:57692"/>
    </cofactor>
</comment>
<evidence type="ECO:0000256" key="4">
    <source>
        <dbReference type="ARBA" id="ARBA00022630"/>
    </source>
</evidence>
<feature type="domain" description="Acyl-CoA dehydrogenase/oxidase C-terminal" evidence="7">
    <location>
        <begin position="244"/>
        <end position="393"/>
    </location>
</feature>
<dbReference type="GO" id="GO:0033539">
    <property type="term" value="P:fatty acid beta-oxidation using acyl-CoA dehydrogenase"/>
    <property type="evidence" value="ECO:0007669"/>
    <property type="project" value="TreeGrafter"/>
</dbReference>
<dbReference type="InterPro" id="IPR013786">
    <property type="entry name" value="AcylCoA_DH/ox_N"/>
</dbReference>
<sequence>MSPANPTAMPVDQTPDTDAIADLCERVRRFVDEVAIPAESPAIARDVAALDRCVARLRDQARQAGLYAPQLLVEWGGLGLGWSALAQVLEAAGRGFLGPAALNCAAPDQPNMLTLLRLGTPAQQERYLRPLVRAEQRACFAMTEPAPGAGSDPSMLRTRAERRGQRWVLNGHKQFISGGVGANFALVLAQTDAGATLFVVPANTPGYRVVRDIGMVTGYQIGGHAEIELNGCEVGNDAVLGEPGRGLEYAQLRLEPARLSHCMRYIGRARRALDTAQAYVMQRESFGSRLADLQQIQAMVADSHIDLHASRLMTLDCARRMDAGLSVKQYSAMTKVFVSEAVNRVADRAVQMMGAAGLSDDTPVAMIWQEMRPFRIYDGANELHRATLARRLLANA</sequence>